<dbReference type="Gene3D" id="1.10.260.40">
    <property type="entry name" value="lambda repressor-like DNA-binding domains"/>
    <property type="match status" value="1"/>
</dbReference>
<dbReference type="STRING" id="512399.A8709_26340"/>
<gene>
    <name evidence="3" type="ORF">A8709_26340</name>
</gene>
<dbReference type="Pfam" id="PF01381">
    <property type="entry name" value="HTH_3"/>
    <property type="match status" value="1"/>
</dbReference>
<sequence length="120" mass="13900">MSNLQVIVGEKIKNYRKIKGLTQLELGTKANIKQGYLGDVERGARNISLESLEKIMGALDLKPSDLFGYHEIDLKDENYELESIIQKHSEFLRTKRVEDVKMIHRISLEIFNSLERKPIE</sequence>
<keyword evidence="1" id="KW-0238">DNA-binding</keyword>
<dbReference type="InterPro" id="IPR050807">
    <property type="entry name" value="TransReg_Diox_bact_type"/>
</dbReference>
<accession>A0A1C1A1E3</accession>
<dbReference type="PANTHER" id="PTHR46797">
    <property type="entry name" value="HTH-TYPE TRANSCRIPTIONAL REGULATOR"/>
    <property type="match status" value="1"/>
</dbReference>
<evidence type="ECO:0000313" key="3">
    <source>
        <dbReference type="EMBL" id="OCT14347.1"/>
    </source>
</evidence>
<dbReference type="InterPro" id="IPR001387">
    <property type="entry name" value="Cro/C1-type_HTH"/>
</dbReference>
<dbReference type="RefSeq" id="WP_065853199.1">
    <property type="nucleotide sequence ID" value="NZ_LYPC01000020.1"/>
</dbReference>
<dbReference type="CDD" id="cd00093">
    <property type="entry name" value="HTH_XRE"/>
    <property type="match status" value="1"/>
</dbReference>
<evidence type="ECO:0000256" key="1">
    <source>
        <dbReference type="ARBA" id="ARBA00023125"/>
    </source>
</evidence>
<reference evidence="4" key="1">
    <citation type="submission" date="2016-05" db="EMBL/GenBank/DDBJ databases">
        <title>Paenibacillus oryzae. sp. nov., isolated from the rice root.</title>
        <authorList>
            <person name="Zhang J."/>
            <person name="Zhang X."/>
        </authorList>
    </citation>
    <scope>NUCLEOTIDE SEQUENCE [LARGE SCALE GENOMIC DNA]</scope>
    <source>
        <strain evidence="4">KCTC13222</strain>
    </source>
</reference>
<evidence type="ECO:0000313" key="4">
    <source>
        <dbReference type="Proteomes" id="UP000093309"/>
    </source>
</evidence>
<protein>
    <recommendedName>
        <fullName evidence="2">HTH cro/C1-type domain-containing protein</fullName>
    </recommendedName>
</protein>
<comment type="caution">
    <text evidence="3">The sequence shown here is derived from an EMBL/GenBank/DDBJ whole genome shotgun (WGS) entry which is preliminary data.</text>
</comment>
<dbReference type="GO" id="GO:0003677">
    <property type="term" value="F:DNA binding"/>
    <property type="evidence" value="ECO:0007669"/>
    <property type="project" value="UniProtKB-KW"/>
</dbReference>
<dbReference type="PANTHER" id="PTHR46797:SF24">
    <property type="entry name" value="DNA-BINDING PHAGE PROTEIN"/>
    <property type="match status" value="1"/>
</dbReference>
<dbReference type="AlphaFoldDB" id="A0A1C1A1E3"/>
<name>A0A1C1A1E3_9BACL</name>
<dbReference type="EMBL" id="LYPC01000020">
    <property type="protein sequence ID" value="OCT14347.1"/>
    <property type="molecule type" value="Genomic_DNA"/>
</dbReference>
<dbReference type="SMART" id="SM00530">
    <property type="entry name" value="HTH_XRE"/>
    <property type="match status" value="1"/>
</dbReference>
<evidence type="ECO:0000259" key="2">
    <source>
        <dbReference type="PROSITE" id="PS50943"/>
    </source>
</evidence>
<dbReference type="InterPro" id="IPR010982">
    <property type="entry name" value="Lambda_DNA-bd_dom_sf"/>
</dbReference>
<keyword evidence="4" id="KW-1185">Reference proteome</keyword>
<dbReference type="GO" id="GO:0005829">
    <property type="term" value="C:cytosol"/>
    <property type="evidence" value="ECO:0007669"/>
    <property type="project" value="TreeGrafter"/>
</dbReference>
<proteinExistence type="predicted"/>
<dbReference type="Proteomes" id="UP000093309">
    <property type="component" value="Unassembled WGS sequence"/>
</dbReference>
<dbReference type="PROSITE" id="PS50943">
    <property type="entry name" value="HTH_CROC1"/>
    <property type="match status" value="1"/>
</dbReference>
<feature type="domain" description="HTH cro/C1-type" evidence="2">
    <location>
        <begin position="12"/>
        <end position="66"/>
    </location>
</feature>
<dbReference type="GO" id="GO:0003700">
    <property type="term" value="F:DNA-binding transcription factor activity"/>
    <property type="evidence" value="ECO:0007669"/>
    <property type="project" value="TreeGrafter"/>
</dbReference>
<organism evidence="3 4">
    <name type="scientific">Paenibacillus pectinilyticus</name>
    <dbReference type="NCBI Taxonomy" id="512399"/>
    <lineage>
        <taxon>Bacteria</taxon>
        <taxon>Bacillati</taxon>
        <taxon>Bacillota</taxon>
        <taxon>Bacilli</taxon>
        <taxon>Bacillales</taxon>
        <taxon>Paenibacillaceae</taxon>
        <taxon>Paenibacillus</taxon>
    </lineage>
</organism>
<dbReference type="OrthoDB" id="9814553at2"/>
<dbReference type="SUPFAM" id="SSF47413">
    <property type="entry name" value="lambda repressor-like DNA-binding domains"/>
    <property type="match status" value="1"/>
</dbReference>